<feature type="binding site" evidence="4">
    <location>
        <begin position="235"/>
        <end position="238"/>
    </location>
    <ligand>
        <name>substrate</name>
    </ligand>
</feature>
<organism evidence="7">
    <name type="scientific">Candida tenuis (strain ATCC 10573 / BCRC 21748 / CBS 615 / JCM 9827 / NBRC 10315 / NRRL Y-1498 / VKM Y-70)</name>
    <name type="common">Yeast</name>
    <name type="synonym">Yamadazyma tenuis</name>
    <dbReference type="NCBI Taxonomy" id="590646"/>
    <lineage>
        <taxon>Eukaryota</taxon>
        <taxon>Fungi</taxon>
        <taxon>Dikarya</taxon>
        <taxon>Ascomycota</taxon>
        <taxon>Saccharomycotina</taxon>
        <taxon>Pichiomycetes</taxon>
        <taxon>Debaryomycetaceae</taxon>
        <taxon>Yamadazyma</taxon>
    </lineage>
</organism>
<dbReference type="GO" id="GO:0016787">
    <property type="term" value="F:hydrolase activity"/>
    <property type="evidence" value="ECO:0007669"/>
    <property type="project" value="UniProtKB-KW"/>
</dbReference>
<gene>
    <name evidence="6" type="ORF">CANTEDRAFT_123468</name>
</gene>
<dbReference type="InterPro" id="IPR036928">
    <property type="entry name" value="AS_sf"/>
</dbReference>
<feature type="active site" description="Charge relay system" evidence="3">
    <location>
        <position position="214"/>
    </location>
</feature>
<feature type="domain" description="Amidase" evidence="5">
    <location>
        <begin position="82"/>
        <end position="534"/>
    </location>
</feature>
<evidence type="ECO:0000256" key="2">
    <source>
        <dbReference type="ARBA" id="ARBA00022801"/>
    </source>
</evidence>
<dbReference type="Gene3D" id="3.90.1300.10">
    <property type="entry name" value="Amidase signature (AS) domain"/>
    <property type="match status" value="1"/>
</dbReference>
<dbReference type="AlphaFoldDB" id="G3B5Y8"/>
<dbReference type="SUPFAM" id="SSF75304">
    <property type="entry name" value="Amidase signature (AS) enzymes"/>
    <property type="match status" value="1"/>
</dbReference>
<keyword evidence="2" id="KW-0378">Hydrolase</keyword>
<accession>G3B5Y8</accession>
<feature type="binding site" evidence="4">
    <location>
        <position position="188"/>
    </location>
    <ligand>
        <name>substrate</name>
    </ligand>
</feature>
<dbReference type="OrthoDB" id="6428749at2759"/>
<feature type="binding site" evidence="4">
    <location>
        <position position="214"/>
    </location>
    <ligand>
        <name>substrate</name>
    </ligand>
</feature>
<evidence type="ECO:0000256" key="3">
    <source>
        <dbReference type="PIRSR" id="PIRSR001221-1"/>
    </source>
</evidence>
<comment type="similarity">
    <text evidence="1">Belongs to the amidase family.</text>
</comment>
<dbReference type="HOGENOM" id="CLU_009600_9_2_1"/>
<protein>
    <recommendedName>
        <fullName evidence="5">Amidase domain-containing protein</fullName>
    </recommendedName>
</protein>
<evidence type="ECO:0000313" key="6">
    <source>
        <dbReference type="EMBL" id="EGV63334.1"/>
    </source>
</evidence>
<dbReference type="PANTHER" id="PTHR46072:SF11">
    <property type="entry name" value="AMIDASE-RELATED"/>
    <property type="match status" value="1"/>
</dbReference>
<evidence type="ECO:0000256" key="1">
    <source>
        <dbReference type="ARBA" id="ARBA00009199"/>
    </source>
</evidence>
<sequence>MTIKITPSYKEISDRKVKARDAKFIKEWLAPESILPDSSVKDVTKWIKESGCLNDLELEITEADAPTIIENIKTKKWRAVQVAEAFGKRATLAHQLTNCLTEIFFEEGLQTAKELDEYQDKTGKTKGPLHGLPVSLKDNINVKGHATTIGMVKYCFEPEIMDTDSVIVTLLRNLGAVLYVKTNVPVAMMMPETTNHIWGNTTNPMNRLLSAGGSSGGEAALLKLKGSPIGIGSDIGGSIRIPASFQNLYALRPSFGRFPTYGARSGLPGLESVNSVNGPLSISLESMETYCKAIIGQEPWNHDAKVIQMPWRTVELPEKLNIAVVVDDGWVRPVPPVRRGMNIVINKLKEAGHEVIDWDPEDHLRASQIISGFFLSDGGVHIKEVTEPTGEPFFEYMKGYETATELPVSELWKLQAERTTLMKKFLDRWNATASQTSNNKPIDAIIMPATPFAGSPNAKFRDYVGYTSPFNMTDYAVGILPVTRAVKDLDLKDPESTNHSKTDTTIWEDYDPEEVHGGAVAVQVIGRRFEEEKVIEMLKVISKLLDHSDI</sequence>
<evidence type="ECO:0000259" key="5">
    <source>
        <dbReference type="Pfam" id="PF01425"/>
    </source>
</evidence>
<dbReference type="Proteomes" id="UP000000707">
    <property type="component" value="Unassembled WGS sequence"/>
</dbReference>
<dbReference type="STRING" id="590646.G3B5Y8"/>
<dbReference type="Pfam" id="PF01425">
    <property type="entry name" value="Amidase"/>
    <property type="match status" value="1"/>
</dbReference>
<evidence type="ECO:0000256" key="4">
    <source>
        <dbReference type="PIRSR" id="PIRSR001221-2"/>
    </source>
</evidence>
<name>G3B5Y8_CANTC</name>
<evidence type="ECO:0000313" key="7">
    <source>
        <dbReference type="Proteomes" id="UP000000707"/>
    </source>
</evidence>
<reference evidence="6 7" key="1">
    <citation type="journal article" date="2011" name="Proc. Natl. Acad. Sci. U.S.A.">
        <title>Comparative genomics of xylose-fermenting fungi for enhanced biofuel production.</title>
        <authorList>
            <person name="Wohlbach D.J."/>
            <person name="Kuo A."/>
            <person name="Sato T.K."/>
            <person name="Potts K.M."/>
            <person name="Salamov A.A."/>
            <person name="LaButti K.M."/>
            <person name="Sun H."/>
            <person name="Clum A."/>
            <person name="Pangilinan J.L."/>
            <person name="Lindquist E.A."/>
            <person name="Lucas S."/>
            <person name="Lapidus A."/>
            <person name="Jin M."/>
            <person name="Gunawan C."/>
            <person name="Balan V."/>
            <person name="Dale B.E."/>
            <person name="Jeffries T.W."/>
            <person name="Zinkel R."/>
            <person name="Barry K.W."/>
            <person name="Grigoriev I.V."/>
            <person name="Gasch A.P."/>
        </authorList>
    </citation>
    <scope>NUCLEOTIDE SEQUENCE [LARGE SCALE GENOMIC DNA]</scope>
    <source>
        <strain evidence="7">ATCC 10573 / BCRC 21748 / CBS 615 / JCM 9827 / NBRC 10315 / NRRL Y-1498 / VKM Y-70</strain>
    </source>
</reference>
<dbReference type="eggNOG" id="KOG1212">
    <property type="taxonomic scope" value="Eukaryota"/>
</dbReference>
<dbReference type="EMBL" id="GL996524">
    <property type="protein sequence ID" value="EGV63334.1"/>
    <property type="molecule type" value="Genomic_DNA"/>
</dbReference>
<dbReference type="PANTHER" id="PTHR46072">
    <property type="entry name" value="AMIDASE-RELATED-RELATED"/>
    <property type="match status" value="1"/>
</dbReference>
<feature type="active site" description="Charge relay system" evidence="3">
    <location>
        <position position="137"/>
    </location>
</feature>
<keyword evidence="7" id="KW-1185">Reference proteome</keyword>
<dbReference type="PIRSF" id="PIRSF001221">
    <property type="entry name" value="Amidase_fungi"/>
    <property type="match status" value="1"/>
</dbReference>
<proteinExistence type="inferred from homology"/>
<dbReference type="InterPro" id="IPR023631">
    <property type="entry name" value="Amidase_dom"/>
</dbReference>
<feature type="active site" description="Acyl-ester intermediate" evidence="3">
    <location>
        <position position="238"/>
    </location>
</feature>